<organism evidence="2 3">
    <name type="scientific">Leptonema illini</name>
    <dbReference type="NCBI Taxonomy" id="183"/>
    <lineage>
        <taxon>Bacteria</taxon>
        <taxon>Pseudomonadati</taxon>
        <taxon>Spirochaetota</taxon>
        <taxon>Spirochaetia</taxon>
        <taxon>Leptospirales</taxon>
        <taxon>Leptospiraceae</taxon>
        <taxon>Leptonema</taxon>
    </lineage>
</organism>
<evidence type="ECO:0000313" key="3">
    <source>
        <dbReference type="Proteomes" id="UP000460298"/>
    </source>
</evidence>
<dbReference type="PANTHER" id="PTHR30272:SF1">
    <property type="entry name" value="3-HYDROXYACYL-[ACYL-CARRIER-PROTEIN] DEHYDRATASE"/>
    <property type="match status" value="1"/>
</dbReference>
<evidence type="ECO:0000313" key="2">
    <source>
        <dbReference type="EMBL" id="KAB2934037.1"/>
    </source>
</evidence>
<reference evidence="2 3" key="1">
    <citation type="submission" date="2019-10" db="EMBL/GenBank/DDBJ databases">
        <title>Extracellular Electron Transfer in a Candidatus Methanoperedens spp. Enrichment Culture.</title>
        <authorList>
            <person name="Berger S."/>
            <person name="Rangel Shaw D."/>
            <person name="Berben T."/>
            <person name="In 'T Zandt M."/>
            <person name="Frank J."/>
            <person name="Reimann J."/>
            <person name="Jetten M.S.M."/>
            <person name="Welte C.U."/>
        </authorList>
    </citation>
    <scope>NUCLEOTIDE SEQUENCE [LARGE SCALE GENOMIC DNA]</scope>
    <source>
        <strain evidence="2">SB12</strain>
    </source>
</reference>
<comment type="caution">
    <text evidence="2">The sequence shown here is derived from an EMBL/GenBank/DDBJ whole genome shotgun (WGS) entry which is preliminary data.</text>
</comment>
<accession>A0A833H3D3</accession>
<dbReference type="InterPro" id="IPR013114">
    <property type="entry name" value="FabA_FabZ"/>
</dbReference>
<dbReference type="OrthoDB" id="9772788at2"/>
<dbReference type="InterPro" id="IPR029069">
    <property type="entry name" value="HotDog_dom_sf"/>
</dbReference>
<dbReference type="GO" id="GO:0016829">
    <property type="term" value="F:lyase activity"/>
    <property type="evidence" value="ECO:0007669"/>
    <property type="project" value="UniProtKB-KW"/>
</dbReference>
<keyword evidence="1" id="KW-0456">Lyase</keyword>
<dbReference type="SUPFAM" id="SSF54637">
    <property type="entry name" value="Thioesterase/thiol ester dehydrase-isomerase"/>
    <property type="match status" value="1"/>
</dbReference>
<dbReference type="Gene3D" id="3.10.129.10">
    <property type="entry name" value="Hotdog Thioesterase"/>
    <property type="match status" value="1"/>
</dbReference>
<dbReference type="PANTHER" id="PTHR30272">
    <property type="entry name" value="3-HYDROXYACYL-[ACYL-CARRIER-PROTEIN] DEHYDRATASE"/>
    <property type="match status" value="1"/>
</dbReference>
<gene>
    <name evidence="2" type="ORF">F9K24_06110</name>
</gene>
<dbReference type="RefSeq" id="WP_002770661.1">
    <property type="nucleotide sequence ID" value="NZ_JQDG01000020.1"/>
</dbReference>
<sequence length="154" mass="16797">MAAELVTDPAIIEKVLQTVPQRPPFRYIDRILELSEDHIVGQYTYSKDEFFYPGHFPGHPVTPGVILLETMAQTGVVALGIYNAIKNGGSLNQISLFTDAEVEFAAMVLPGDTVTIKSQKIFLRRGKIRSKVDIYKQDGTLAASGTLSGMGVAL</sequence>
<dbReference type="Pfam" id="PF07977">
    <property type="entry name" value="FabA"/>
    <property type="match status" value="1"/>
</dbReference>
<dbReference type="EMBL" id="WBUI01000004">
    <property type="protein sequence ID" value="KAB2934037.1"/>
    <property type="molecule type" value="Genomic_DNA"/>
</dbReference>
<name>A0A833H3D3_9LEPT</name>
<proteinExistence type="predicted"/>
<dbReference type="AlphaFoldDB" id="A0A833H3D3"/>
<dbReference type="Proteomes" id="UP000460298">
    <property type="component" value="Unassembled WGS sequence"/>
</dbReference>
<protein>
    <submittedName>
        <fullName evidence="2">Beta-hydroxyacyl-ACP dehydratase</fullName>
    </submittedName>
</protein>
<evidence type="ECO:0000256" key="1">
    <source>
        <dbReference type="ARBA" id="ARBA00023239"/>
    </source>
</evidence>
<dbReference type="CDD" id="cd01288">
    <property type="entry name" value="FabZ"/>
    <property type="match status" value="1"/>
</dbReference>